<evidence type="ECO:0000256" key="4">
    <source>
        <dbReference type="ARBA" id="ARBA00035176"/>
    </source>
</evidence>
<evidence type="ECO:0000256" key="2">
    <source>
        <dbReference type="ARBA" id="ARBA00022980"/>
    </source>
</evidence>
<dbReference type="AlphaFoldDB" id="A0A4Y7WK72"/>
<comment type="caution">
    <text evidence="6">The sequence shown here is derived from an EMBL/GenBank/DDBJ whole genome shotgun (WGS) entry which is preliminary data.</text>
</comment>
<keyword evidence="3 5" id="KW-0687">Ribonucleoprotein</keyword>
<proteinExistence type="inferred from homology"/>
<evidence type="ECO:0000256" key="3">
    <source>
        <dbReference type="ARBA" id="ARBA00023274"/>
    </source>
</evidence>
<dbReference type="InterPro" id="IPR001705">
    <property type="entry name" value="Ribosomal_bL33"/>
</dbReference>
<evidence type="ECO:0000313" key="7">
    <source>
        <dbReference type="Proteomes" id="UP000298210"/>
    </source>
</evidence>
<dbReference type="Proteomes" id="UP000298210">
    <property type="component" value="Unassembled WGS sequence"/>
</dbReference>
<dbReference type="Gene3D" id="2.20.28.120">
    <property type="entry name" value="Ribosomal protein L33"/>
    <property type="match status" value="1"/>
</dbReference>
<protein>
    <recommendedName>
        <fullName evidence="4 5">Large ribosomal subunit protein bL33</fullName>
    </recommendedName>
</protein>
<dbReference type="GO" id="GO:1990904">
    <property type="term" value="C:ribonucleoprotein complex"/>
    <property type="evidence" value="ECO:0007669"/>
    <property type="project" value="UniProtKB-KW"/>
</dbReference>
<evidence type="ECO:0000256" key="5">
    <source>
        <dbReference type="HAMAP-Rule" id="MF_00294"/>
    </source>
</evidence>
<dbReference type="NCBIfam" id="TIGR01023">
    <property type="entry name" value="rpmG_bact"/>
    <property type="match status" value="1"/>
</dbReference>
<keyword evidence="2 5" id="KW-0689">Ribosomal protein</keyword>
<dbReference type="EMBL" id="SNUX01000002">
    <property type="protein sequence ID" value="TES49066.1"/>
    <property type="molecule type" value="Genomic_DNA"/>
</dbReference>
<evidence type="ECO:0000256" key="1">
    <source>
        <dbReference type="ARBA" id="ARBA00007596"/>
    </source>
</evidence>
<dbReference type="GO" id="GO:0006412">
    <property type="term" value="P:translation"/>
    <property type="evidence" value="ECO:0007669"/>
    <property type="project" value="UniProtKB-UniRule"/>
</dbReference>
<dbReference type="NCBIfam" id="NF001764">
    <property type="entry name" value="PRK00504.1"/>
    <property type="match status" value="1"/>
</dbReference>
<accession>A0A4Y7WK72</accession>
<organism evidence="6 7">
    <name type="scientific">Shouchella lehensis</name>
    <dbReference type="NCBI Taxonomy" id="300825"/>
    <lineage>
        <taxon>Bacteria</taxon>
        <taxon>Bacillati</taxon>
        <taxon>Bacillota</taxon>
        <taxon>Bacilli</taxon>
        <taxon>Bacillales</taxon>
        <taxon>Bacillaceae</taxon>
        <taxon>Shouchella</taxon>
    </lineage>
</organism>
<dbReference type="GO" id="GO:0005737">
    <property type="term" value="C:cytoplasm"/>
    <property type="evidence" value="ECO:0007669"/>
    <property type="project" value="UniProtKB-ARBA"/>
</dbReference>
<name>A0A4Y7WK72_9BACI</name>
<evidence type="ECO:0000313" key="6">
    <source>
        <dbReference type="EMBL" id="TES49066.1"/>
    </source>
</evidence>
<dbReference type="InterPro" id="IPR038584">
    <property type="entry name" value="Ribosomal_bL33_sf"/>
</dbReference>
<sequence length="47" mass="5730">MKKRIMACERCQARNYSYPTDNNAHTRLEMKKFCKRCNEHTLHLETK</sequence>
<dbReference type="GO" id="GO:0003735">
    <property type="term" value="F:structural constituent of ribosome"/>
    <property type="evidence" value="ECO:0007669"/>
    <property type="project" value="InterPro"/>
</dbReference>
<gene>
    <name evidence="5 6" type="primary">rpmG</name>
    <name evidence="6" type="ORF">E2L03_06145</name>
</gene>
<dbReference type="InterPro" id="IPR011332">
    <property type="entry name" value="Ribosomal_zn-bd"/>
</dbReference>
<comment type="similarity">
    <text evidence="1 5">Belongs to the bacterial ribosomal protein bL33 family.</text>
</comment>
<dbReference type="GO" id="GO:0005840">
    <property type="term" value="C:ribosome"/>
    <property type="evidence" value="ECO:0007669"/>
    <property type="project" value="UniProtKB-KW"/>
</dbReference>
<reference evidence="6 7" key="1">
    <citation type="submission" date="2019-03" db="EMBL/GenBank/DDBJ databases">
        <authorList>
            <person name="Liu G."/>
        </authorList>
    </citation>
    <scope>NUCLEOTIDE SEQUENCE [LARGE SCALE GENOMIC DNA]</scope>
    <source>
        <strain evidence="6 7">DSM 19099</strain>
    </source>
</reference>
<dbReference type="SUPFAM" id="SSF57829">
    <property type="entry name" value="Zn-binding ribosomal proteins"/>
    <property type="match status" value="1"/>
</dbReference>
<dbReference type="HAMAP" id="MF_00294">
    <property type="entry name" value="Ribosomal_bL33"/>
    <property type="match status" value="1"/>
</dbReference>
<dbReference type="Pfam" id="PF00471">
    <property type="entry name" value="Ribosomal_L33"/>
    <property type="match status" value="1"/>
</dbReference>